<accession>A0A286HM60</accession>
<dbReference type="EMBL" id="OCPC01000001">
    <property type="protein sequence ID" value="SOE08807.1"/>
    <property type="molecule type" value="Genomic_DNA"/>
</dbReference>
<name>A0A286HM60_9HYPH</name>
<dbReference type="RefSeq" id="WP_097104771.1">
    <property type="nucleotide sequence ID" value="NZ_OCPC01000001.1"/>
</dbReference>
<feature type="domain" description="BioF2-like acetyltransferase" evidence="1">
    <location>
        <begin position="171"/>
        <end position="313"/>
    </location>
</feature>
<evidence type="ECO:0000313" key="3">
    <source>
        <dbReference type="Proteomes" id="UP000219465"/>
    </source>
</evidence>
<keyword evidence="3" id="KW-1185">Reference proteome</keyword>
<evidence type="ECO:0000259" key="1">
    <source>
        <dbReference type="Pfam" id="PF13480"/>
    </source>
</evidence>
<dbReference type="Proteomes" id="UP000219465">
    <property type="component" value="Unassembled WGS sequence"/>
</dbReference>
<sequence length="346" mass="39205">MTFDLAVETDFEFQSSEYRDLFACSDATGFQSPTWLSCFYSILAPAHPVQPWIVTFRQKGRLEGLVALIKRRRAGIVLLESTDLGVSDYAAPVLSPGLDEQLRADRDLQDAVRQALGAYDVLRIRPCRREHIGAWQSLTGTSPQPLGFSAHSVDLQPPFEDWRVRKMDPKTASMVARKGRRWRNQHEVSVDRLDDPDAIVRAIDELSRLRKGRFDGDPIQQEQVKSFYAQAAVQGARSGEAETWLITSDGSVASILFGLTHNGRFLYLLIGADYEAHGRHSPGLQLYEGVIEDWMQRGGTNFDFTIGDEPFKQQYGTRAEQMSLFSHTRTLKGRLARKFLRNRLVR</sequence>
<dbReference type="Gene3D" id="3.40.630.30">
    <property type="match status" value="1"/>
</dbReference>
<dbReference type="GO" id="GO:0016740">
    <property type="term" value="F:transferase activity"/>
    <property type="evidence" value="ECO:0007669"/>
    <property type="project" value="UniProtKB-KW"/>
</dbReference>
<dbReference type="Pfam" id="PF13480">
    <property type="entry name" value="Acetyltransf_6"/>
    <property type="match status" value="1"/>
</dbReference>
<dbReference type="InterPro" id="IPR038740">
    <property type="entry name" value="BioF2-like_GNAT_dom"/>
</dbReference>
<protein>
    <submittedName>
        <fullName evidence="2">CelD/BcsL family acetyltransferase involved in cellulose biosynthesis</fullName>
    </submittedName>
</protein>
<reference evidence="3" key="1">
    <citation type="submission" date="2017-08" db="EMBL/GenBank/DDBJ databases">
        <authorList>
            <person name="Varghese N."/>
            <person name="Submissions S."/>
        </authorList>
    </citation>
    <scope>NUCLEOTIDE SEQUENCE [LARGE SCALE GENOMIC DNA]</scope>
    <source>
        <strain evidence="3">KCTC 23107</strain>
    </source>
</reference>
<dbReference type="SUPFAM" id="SSF55729">
    <property type="entry name" value="Acyl-CoA N-acyltransferases (Nat)"/>
    <property type="match status" value="1"/>
</dbReference>
<organism evidence="2 3">
    <name type="scientific">Hoeflea halophila</name>
    <dbReference type="NCBI Taxonomy" id="714899"/>
    <lineage>
        <taxon>Bacteria</taxon>
        <taxon>Pseudomonadati</taxon>
        <taxon>Pseudomonadota</taxon>
        <taxon>Alphaproteobacteria</taxon>
        <taxon>Hyphomicrobiales</taxon>
        <taxon>Rhizobiaceae</taxon>
        <taxon>Hoeflea</taxon>
    </lineage>
</organism>
<evidence type="ECO:0000313" key="2">
    <source>
        <dbReference type="EMBL" id="SOE08807.1"/>
    </source>
</evidence>
<proteinExistence type="predicted"/>
<keyword evidence="2" id="KW-0808">Transferase</keyword>
<dbReference type="InterPro" id="IPR016181">
    <property type="entry name" value="Acyl_CoA_acyltransferase"/>
</dbReference>
<dbReference type="AlphaFoldDB" id="A0A286HM60"/>
<dbReference type="OrthoDB" id="8193702at2"/>
<gene>
    <name evidence="2" type="ORF">SAMN05877838_0537</name>
</gene>